<dbReference type="PANTHER" id="PTHR15680">
    <property type="entry name" value="RIBOSOMAL PROTEIN L19"/>
    <property type="match status" value="1"/>
</dbReference>
<evidence type="ECO:0000256" key="4">
    <source>
        <dbReference type="RuleBase" id="RU000559"/>
    </source>
</evidence>
<dbReference type="InterPro" id="IPR001857">
    <property type="entry name" value="Ribosomal_bL19"/>
</dbReference>
<evidence type="ECO:0000313" key="5">
    <source>
        <dbReference type="EMBL" id="KKR48214.1"/>
    </source>
</evidence>
<dbReference type="PANTHER" id="PTHR15680:SF9">
    <property type="entry name" value="LARGE RIBOSOMAL SUBUNIT PROTEIN BL19M"/>
    <property type="match status" value="1"/>
</dbReference>
<keyword evidence="3 4" id="KW-0687">Ribonucleoprotein</keyword>
<keyword evidence="2 5" id="KW-0689">Ribosomal protein</keyword>
<name>A0A0G0R648_9BACT</name>
<dbReference type="Proteomes" id="UP000034531">
    <property type="component" value="Unassembled WGS sequence"/>
</dbReference>
<reference evidence="5 6" key="1">
    <citation type="journal article" date="2015" name="Nature">
        <title>rRNA introns, odd ribosomes, and small enigmatic genomes across a large radiation of phyla.</title>
        <authorList>
            <person name="Brown C.T."/>
            <person name="Hug L.A."/>
            <person name="Thomas B.C."/>
            <person name="Sharon I."/>
            <person name="Castelle C.J."/>
            <person name="Singh A."/>
            <person name="Wilkins M.J."/>
            <person name="Williams K.H."/>
            <person name="Banfield J.F."/>
        </authorList>
    </citation>
    <scope>NUCLEOTIDE SEQUENCE [LARGE SCALE GENOMIC DNA]</scope>
</reference>
<comment type="similarity">
    <text evidence="1 4">Belongs to the bacterial ribosomal protein bL19 family.</text>
</comment>
<organism evidence="5 6">
    <name type="scientific">Candidatus Curtissbacteria bacterium GW2011_GWA1_40_16</name>
    <dbReference type="NCBI Taxonomy" id="1618405"/>
    <lineage>
        <taxon>Bacteria</taxon>
        <taxon>Candidatus Curtissiibacteriota</taxon>
    </lineage>
</organism>
<dbReference type="InterPro" id="IPR038657">
    <property type="entry name" value="Ribosomal_bL19_sf"/>
</dbReference>
<dbReference type="PRINTS" id="PR00061">
    <property type="entry name" value="RIBOSOMALL19"/>
</dbReference>
<sequence>MPAPKFTIFTMDKHNHPSFKPGDTIKVFTKDVTSTKIHATPFEGIVIAVRGQKNNKTFTVRKIASNKIAVERIFPFDSPSIEKITVLKSGNVRKSKLYYLRKKNVAAKFRF</sequence>
<evidence type="ECO:0000313" key="6">
    <source>
        <dbReference type="Proteomes" id="UP000034531"/>
    </source>
</evidence>
<dbReference type="Pfam" id="PF01245">
    <property type="entry name" value="Ribosomal_L19"/>
    <property type="match status" value="1"/>
</dbReference>
<dbReference type="GO" id="GO:0022625">
    <property type="term" value="C:cytosolic large ribosomal subunit"/>
    <property type="evidence" value="ECO:0007669"/>
    <property type="project" value="TreeGrafter"/>
</dbReference>
<dbReference type="EMBL" id="LBYI01000044">
    <property type="protein sequence ID" value="KKR48214.1"/>
    <property type="molecule type" value="Genomic_DNA"/>
</dbReference>
<evidence type="ECO:0000256" key="3">
    <source>
        <dbReference type="ARBA" id="ARBA00023274"/>
    </source>
</evidence>
<proteinExistence type="inferred from homology"/>
<dbReference type="NCBIfam" id="TIGR01024">
    <property type="entry name" value="rplS_bact"/>
    <property type="match status" value="1"/>
</dbReference>
<comment type="caution">
    <text evidence="5">The sequence shown here is derived from an EMBL/GenBank/DDBJ whole genome shotgun (WGS) entry which is preliminary data.</text>
</comment>
<dbReference type="AlphaFoldDB" id="A0A0G0R648"/>
<dbReference type="PATRIC" id="fig|1618405.3.peg.968"/>
<dbReference type="SUPFAM" id="SSF50104">
    <property type="entry name" value="Translation proteins SH3-like domain"/>
    <property type="match status" value="1"/>
</dbReference>
<protein>
    <recommendedName>
        <fullName evidence="4">50S ribosomal protein L19</fullName>
    </recommendedName>
</protein>
<dbReference type="InterPro" id="IPR008991">
    <property type="entry name" value="Translation_prot_SH3-like_sf"/>
</dbReference>
<accession>A0A0G0R648</accession>
<evidence type="ECO:0000256" key="1">
    <source>
        <dbReference type="ARBA" id="ARBA00005781"/>
    </source>
</evidence>
<evidence type="ECO:0000256" key="2">
    <source>
        <dbReference type="ARBA" id="ARBA00022980"/>
    </source>
</evidence>
<dbReference type="GO" id="GO:0003735">
    <property type="term" value="F:structural constituent of ribosome"/>
    <property type="evidence" value="ECO:0007669"/>
    <property type="project" value="InterPro"/>
</dbReference>
<dbReference type="GO" id="GO:0006412">
    <property type="term" value="P:translation"/>
    <property type="evidence" value="ECO:0007669"/>
    <property type="project" value="InterPro"/>
</dbReference>
<gene>
    <name evidence="5" type="ORF">UT84_C0044G0004</name>
</gene>
<comment type="function">
    <text evidence="4">This protein is located at the 30S-50S ribosomal subunit interface and may play a role in the structure and function of the aminoacyl-tRNA binding site.</text>
</comment>
<dbReference type="Gene3D" id="2.30.30.790">
    <property type="match status" value="1"/>
</dbReference>